<dbReference type="Pfam" id="PF02076">
    <property type="entry name" value="STE3"/>
    <property type="match status" value="1"/>
</dbReference>
<feature type="region of interest" description="Disordered" evidence="10">
    <location>
        <begin position="527"/>
        <end position="571"/>
    </location>
</feature>
<evidence type="ECO:0000256" key="2">
    <source>
        <dbReference type="ARBA" id="ARBA00011085"/>
    </source>
</evidence>
<evidence type="ECO:0000256" key="3">
    <source>
        <dbReference type="ARBA" id="ARBA00022507"/>
    </source>
</evidence>
<sequence length="571" mass="63481">MIDPTYPLFPVCACLGLVFVLVPLPWHLHAWNSGTCFYIMWSSLACLNQLVNSLLWADDVLNKAPVWCDISIRITMASSVGIPAASLCINRRLYQIASVKAVSITPAEKRRAILVDTLICVLFPLVYLALQYIVQGHRFNLYEQIGCSPALVNTIPMYFINLIWPPLVGCVSACYGILSLRAFIRQRASFAQFLSPSGASGLTTSRYLRLMALSGMDILLTTPLGIVAIYLNLTATPVVPWVSLADTHFMFSRVLQVPAIFWRNDPLLARAIEFTRWVAPATALVFFVFFGFAAEARKNYGVAFGAIVRWFWRLLACCGIQRPRTGLFAVRNTKPIVNAAFKPQLRPSFVTSQPPTKLPPIRHSALAISLPLPLYSTSGSLTEVTSASPSASVFTDLTDLKRAPSFASTRATAGYIYEGEEGQESGRQSQSRFVEHLGQVYDLEKGVPEEERDENRRDEHPDYLHQAHEHPEVELEIDTPSSITSFPTSSPSPTSTAFDPSPPCLFILLGPRDRIPQFTNRQLLHRWSSQSRSRSGTGIRGHLLLSPETGNRFEWSPSDLPRQGVRPGGER</sequence>
<dbReference type="Proteomes" id="UP000636479">
    <property type="component" value="Unassembled WGS sequence"/>
</dbReference>
<keyword evidence="9" id="KW-0807">Transducer</keyword>
<comment type="caution">
    <text evidence="12">The sequence shown here is derived from an EMBL/GenBank/DDBJ whole genome shotgun (WGS) entry which is preliminary data.</text>
</comment>
<feature type="compositionally biased region" description="Polar residues" evidence="10">
    <location>
        <begin position="527"/>
        <end position="536"/>
    </location>
</feature>
<dbReference type="AlphaFoldDB" id="A0A8H6SEA2"/>
<dbReference type="EMBL" id="JACAZF010000008">
    <property type="protein sequence ID" value="KAF7296742.1"/>
    <property type="molecule type" value="Genomic_DNA"/>
</dbReference>
<feature type="transmembrane region" description="Helical" evidence="11">
    <location>
        <begin position="111"/>
        <end position="134"/>
    </location>
</feature>
<keyword evidence="7 11" id="KW-0472">Membrane</keyword>
<name>A0A8H6SEA2_9AGAR</name>
<dbReference type="PRINTS" id="PR00901">
    <property type="entry name" value="PHEROMONEBAR"/>
</dbReference>
<protein>
    <submittedName>
        <fullName evidence="12">Pheromone receptor</fullName>
    </submittedName>
</protein>
<feature type="transmembrane region" description="Helical" evidence="11">
    <location>
        <begin position="274"/>
        <end position="294"/>
    </location>
</feature>
<evidence type="ECO:0000313" key="13">
    <source>
        <dbReference type="Proteomes" id="UP000636479"/>
    </source>
</evidence>
<evidence type="ECO:0000256" key="5">
    <source>
        <dbReference type="ARBA" id="ARBA00022989"/>
    </source>
</evidence>
<feature type="transmembrane region" description="Helical" evidence="11">
    <location>
        <begin position="70"/>
        <end position="90"/>
    </location>
</feature>
<keyword evidence="8 12" id="KW-0675">Receptor</keyword>
<evidence type="ECO:0000256" key="11">
    <source>
        <dbReference type="SAM" id="Phobius"/>
    </source>
</evidence>
<feature type="region of interest" description="Disordered" evidence="10">
    <location>
        <begin position="438"/>
        <end position="500"/>
    </location>
</feature>
<evidence type="ECO:0000256" key="8">
    <source>
        <dbReference type="ARBA" id="ARBA00023170"/>
    </source>
</evidence>
<feature type="transmembrane region" description="Helical" evidence="11">
    <location>
        <begin position="158"/>
        <end position="178"/>
    </location>
</feature>
<feature type="transmembrane region" description="Helical" evidence="11">
    <location>
        <begin position="38"/>
        <end position="58"/>
    </location>
</feature>
<keyword evidence="6" id="KW-0297">G-protein coupled receptor</keyword>
<dbReference type="PANTHER" id="PTHR28097">
    <property type="entry name" value="PHEROMONE A FACTOR RECEPTOR"/>
    <property type="match status" value="1"/>
</dbReference>
<evidence type="ECO:0000256" key="6">
    <source>
        <dbReference type="ARBA" id="ARBA00023040"/>
    </source>
</evidence>
<dbReference type="PANTHER" id="PTHR28097:SF1">
    <property type="entry name" value="PHEROMONE A FACTOR RECEPTOR"/>
    <property type="match status" value="1"/>
</dbReference>
<organism evidence="12 13">
    <name type="scientific">Mycena indigotica</name>
    <dbReference type="NCBI Taxonomy" id="2126181"/>
    <lineage>
        <taxon>Eukaryota</taxon>
        <taxon>Fungi</taxon>
        <taxon>Dikarya</taxon>
        <taxon>Basidiomycota</taxon>
        <taxon>Agaricomycotina</taxon>
        <taxon>Agaricomycetes</taxon>
        <taxon>Agaricomycetidae</taxon>
        <taxon>Agaricales</taxon>
        <taxon>Marasmiineae</taxon>
        <taxon>Mycenaceae</taxon>
        <taxon>Mycena</taxon>
    </lineage>
</organism>
<evidence type="ECO:0000256" key="1">
    <source>
        <dbReference type="ARBA" id="ARBA00004141"/>
    </source>
</evidence>
<dbReference type="GO" id="GO:0005886">
    <property type="term" value="C:plasma membrane"/>
    <property type="evidence" value="ECO:0007669"/>
    <property type="project" value="TreeGrafter"/>
</dbReference>
<dbReference type="RefSeq" id="XP_037217101.1">
    <property type="nucleotide sequence ID" value="XM_037365689.1"/>
</dbReference>
<proteinExistence type="inferred from homology"/>
<dbReference type="OrthoDB" id="2874149at2759"/>
<evidence type="ECO:0000256" key="10">
    <source>
        <dbReference type="SAM" id="MobiDB-lite"/>
    </source>
</evidence>
<gene>
    <name evidence="12" type="ORF">MIND_00904800</name>
</gene>
<keyword evidence="5 11" id="KW-1133">Transmembrane helix</keyword>
<accession>A0A8H6SEA2</accession>
<keyword evidence="4 11" id="KW-0812">Transmembrane</keyword>
<feature type="transmembrane region" description="Helical" evidence="11">
    <location>
        <begin position="210"/>
        <end position="233"/>
    </location>
</feature>
<dbReference type="CDD" id="cd14966">
    <property type="entry name" value="7tmD_STE3"/>
    <property type="match status" value="1"/>
</dbReference>
<dbReference type="GO" id="GO:0000750">
    <property type="term" value="P:pheromone-dependent signal transduction involved in conjugation with cellular fusion"/>
    <property type="evidence" value="ECO:0007669"/>
    <property type="project" value="TreeGrafter"/>
</dbReference>
<evidence type="ECO:0000256" key="7">
    <source>
        <dbReference type="ARBA" id="ARBA00023136"/>
    </source>
</evidence>
<feature type="compositionally biased region" description="Low complexity" evidence="10">
    <location>
        <begin position="478"/>
        <end position="499"/>
    </location>
</feature>
<comment type="subcellular location">
    <subcellularLocation>
        <location evidence="1">Membrane</location>
        <topology evidence="1">Multi-pass membrane protein</topology>
    </subcellularLocation>
</comment>
<evidence type="ECO:0000256" key="4">
    <source>
        <dbReference type="ARBA" id="ARBA00022692"/>
    </source>
</evidence>
<dbReference type="PRINTS" id="PR00899">
    <property type="entry name" value="GPCRSTE3"/>
</dbReference>
<comment type="similarity">
    <text evidence="2">Belongs to the G-protein coupled receptor 4 family.</text>
</comment>
<dbReference type="GeneID" id="59348205"/>
<evidence type="ECO:0000313" key="12">
    <source>
        <dbReference type="EMBL" id="KAF7296742.1"/>
    </source>
</evidence>
<evidence type="ECO:0000256" key="9">
    <source>
        <dbReference type="ARBA" id="ARBA00023224"/>
    </source>
</evidence>
<dbReference type="InterPro" id="IPR001499">
    <property type="entry name" value="GPCR_STE3"/>
</dbReference>
<feature type="compositionally biased region" description="Basic and acidic residues" evidence="10">
    <location>
        <begin position="442"/>
        <end position="473"/>
    </location>
</feature>
<dbReference type="InterPro" id="IPR000481">
    <property type="entry name" value="GPCR_Pheromne_B_alpha_rcpt"/>
</dbReference>
<keyword evidence="3" id="KW-0589">Pheromone response</keyword>
<reference evidence="12" key="1">
    <citation type="submission" date="2020-05" db="EMBL/GenBank/DDBJ databases">
        <title>Mycena genomes resolve the evolution of fungal bioluminescence.</title>
        <authorList>
            <person name="Tsai I.J."/>
        </authorList>
    </citation>
    <scope>NUCLEOTIDE SEQUENCE</scope>
    <source>
        <strain evidence="12">171206Taipei</strain>
    </source>
</reference>
<dbReference type="GO" id="GO:0004934">
    <property type="term" value="F:mating-type alpha-factor pheromone receptor activity"/>
    <property type="evidence" value="ECO:0007669"/>
    <property type="project" value="InterPro"/>
</dbReference>
<keyword evidence="13" id="KW-1185">Reference proteome</keyword>
<feature type="transmembrane region" description="Helical" evidence="11">
    <location>
        <begin position="6"/>
        <end position="26"/>
    </location>
</feature>